<dbReference type="GO" id="GO:0005886">
    <property type="term" value="C:plasma membrane"/>
    <property type="evidence" value="ECO:0007669"/>
    <property type="project" value="UniProtKB-SubCell"/>
</dbReference>
<gene>
    <name evidence="7" type="primary">lgt</name>
    <name evidence="8" type="ORF">A2Y67_04450</name>
</gene>
<dbReference type="AlphaFoldDB" id="A0A1G1XQI4"/>
<feature type="transmembrane region" description="Helical" evidence="7">
    <location>
        <begin position="91"/>
        <end position="112"/>
    </location>
</feature>
<keyword evidence="3 7" id="KW-0808">Transferase</keyword>
<keyword evidence="4 7" id="KW-0812">Transmembrane</keyword>
<feature type="transmembrane region" description="Helical" evidence="7">
    <location>
        <begin position="22"/>
        <end position="43"/>
    </location>
</feature>
<comment type="similarity">
    <text evidence="1 7">Belongs to the Lgt family.</text>
</comment>
<dbReference type="GO" id="GO:0042158">
    <property type="term" value="P:lipoprotein biosynthetic process"/>
    <property type="evidence" value="ECO:0007669"/>
    <property type="project" value="UniProtKB-UniRule"/>
</dbReference>
<dbReference type="PROSITE" id="PS01311">
    <property type="entry name" value="LGT"/>
    <property type="match status" value="1"/>
</dbReference>
<evidence type="ECO:0000256" key="6">
    <source>
        <dbReference type="ARBA" id="ARBA00023136"/>
    </source>
</evidence>
<dbReference type="UniPathway" id="UPA00664"/>
<dbReference type="HAMAP" id="MF_01147">
    <property type="entry name" value="Lgt"/>
    <property type="match status" value="1"/>
</dbReference>
<proteinExistence type="inferred from homology"/>
<protein>
    <recommendedName>
        <fullName evidence="7">Phosphatidylglycerol--prolipoprotein diacylglyceryl transferase</fullName>
        <ecNumber evidence="7">2.5.1.145</ecNumber>
    </recommendedName>
</protein>
<feature type="transmembrane region" description="Helical" evidence="7">
    <location>
        <begin position="180"/>
        <end position="197"/>
    </location>
</feature>
<reference evidence="8 9" key="1">
    <citation type="journal article" date="2016" name="Nat. Commun.">
        <title>Thousands of microbial genomes shed light on interconnected biogeochemical processes in an aquifer system.</title>
        <authorList>
            <person name="Anantharaman K."/>
            <person name="Brown C.T."/>
            <person name="Hug L.A."/>
            <person name="Sharon I."/>
            <person name="Castelle C.J."/>
            <person name="Probst A.J."/>
            <person name="Thomas B.C."/>
            <person name="Singh A."/>
            <person name="Wilkins M.J."/>
            <person name="Karaoz U."/>
            <person name="Brodie E.L."/>
            <person name="Williams K.H."/>
            <person name="Hubbard S.S."/>
            <person name="Banfield J.F."/>
        </authorList>
    </citation>
    <scope>NUCLEOTIDE SEQUENCE [LARGE SCALE GENOMIC DNA]</scope>
</reference>
<comment type="pathway">
    <text evidence="7">Protein modification; lipoprotein biosynthesis (diacylglyceryl transfer).</text>
</comment>
<dbReference type="GO" id="GO:0008961">
    <property type="term" value="F:phosphatidylglycerol-prolipoprotein diacylglyceryl transferase activity"/>
    <property type="evidence" value="ECO:0007669"/>
    <property type="project" value="UniProtKB-UniRule"/>
</dbReference>
<organism evidence="8 9">
    <name type="scientific">Candidatus Buchananbacteria bacterium RBG_13_39_9</name>
    <dbReference type="NCBI Taxonomy" id="1797531"/>
    <lineage>
        <taxon>Bacteria</taxon>
        <taxon>Candidatus Buchananiibacteriota</taxon>
    </lineage>
</organism>
<evidence type="ECO:0000313" key="8">
    <source>
        <dbReference type="EMBL" id="OGY42272.1"/>
    </source>
</evidence>
<comment type="catalytic activity">
    <reaction evidence="7">
        <text>L-cysteinyl-[prolipoprotein] + a 1,2-diacyl-sn-glycero-3-phospho-(1'-sn-glycerol) = an S-1,2-diacyl-sn-glyceryl-L-cysteinyl-[prolipoprotein] + sn-glycerol 1-phosphate + H(+)</text>
        <dbReference type="Rhea" id="RHEA:56712"/>
        <dbReference type="Rhea" id="RHEA-COMP:14679"/>
        <dbReference type="Rhea" id="RHEA-COMP:14680"/>
        <dbReference type="ChEBI" id="CHEBI:15378"/>
        <dbReference type="ChEBI" id="CHEBI:29950"/>
        <dbReference type="ChEBI" id="CHEBI:57685"/>
        <dbReference type="ChEBI" id="CHEBI:64716"/>
        <dbReference type="ChEBI" id="CHEBI:140658"/>
        <dbReference type="EC" id="2.5.1.145"/>
    </reaction>
</comment>
<dbReference type="InterPro" id="IPR001640">
    <property type="entry name" value="Lgt"/>
</dbReference>
<dbReference type="Proteomes" id="UP000176260">
    <property type="component" value="Unassembled WGS sequence"/>
</dbReference>
<evidence type="ECO:0000256" key="2">
    <source>
        <dbReference type="ARBA" id="ARBA00022475"/>
    </source>
</evidence>
<dbReference type="Pfam" id="PF01790">
    <property type="entry name" value="LGT"/>
    <property type="match status" value="1"/>
</dbReference>
<evidence type="ECO:0000256" key="4">
    <source>
        <dbReference type="ARBA" id="ARBA00022692"/>
    </source>
</evidence>
<evidence type="ECO:0000256" key="3">
    <source>
        <dbReference type="ARBA" id="ARBA00022679"/>
    </source>
</evidence>
<dbReference type="PANTHER" id="PTHR30589">
    <property type="entry name" value="PROLIPOPROTEIN DIACYLGLYCERYL TRANSFERASE"/>
    <property type="match status" value="1"/>
</dbReference>
<dbReference type="PANTHER" id="PTHR30589:SF0">
    <property type="entry name" value="PHOSPHATIDYLGLYCEROL--PROLIPOPROTEIN DIACYLGLYCERYL TRANSFERASE"/>
    <property type="match status" value="1"/>
</dbReference>
<name>A0A1G1XQI4_9BACT</name>
<feature type="binding site" evidence="7">
    <location>
        <position position="139"/>
    </location>
    <ligand>
        <name>a 1,2-diacyl-sn-glycero-3-phospho-(1'-sn-glycerol)</name>
        <dbReference type="ChEBI" id="CHEBI:64716"/>
    </ligand>
</feature>
<feature type="transmembrane region" description="Helical" evidence="7">
    <location>
        <begin position="121"/>
        <end position="141"/>
    </location>
</feature>
<comment type="subcellular location">
    <subcellularLocation>
        <location evidence="7">Cell membrane</location>
        <topology evidence="7">Multi-pass membrane protein</topology>
    </subcellularLocation>
</comment>
<accession>A0A1G1XQI4</accession>
<sequence length="279" mass="32290">MFNFLHTFTPSPILLQIGWLKIYWYGLFIALGALVAFLIFLYLAKKYSISKDTAYNLSFYLLIFGLLGDRLYYVLYAWPYYSQNLLDIFKIWQGGLAIHGAMIGGFLVIYFFSKKHKLNPWLILDILVVALAAAMAIGRFGNYFNQELFGLPTDLPWGIPILPEKRPTEFLNAGFFHPTFLYECLGNLIIFALLFGWHKIRLSKIKTPGQIRGAGNIALAYFILYSLARFGNEFLRLDYSPYIFGLRWAQFASLIIISICIIIIIYKFWLKRKFIKDSG</sequence>
<feature type="transmembrane region" description="Helical" evidence="7">
    <location>
        <begin position="209"/>
        <end position="228"/>
    </location>
</feature>
<keyword evidence="5 7" id="KW-1133">Transmembrane helix</keyword>
<feature type="transmembrane region" description="Helical" evidence="7">
    <location>
        <begin position="55"/>
        <end position="79"/>
    </location>
</feature>
<evidence type="ECO:0000256" key="7">
    <source>
        <dbReference type="HAMAP-Rule" id="MF_01147"/>
    </source>
</evidence>
<evidence type="ECO:0000256" key="1">
    <source>
        <dbReference type="ARBA" id="ARBA00007150"/>
    </source>
</evidence>
<keyword evidence="8" id="KW-0449">Lipoprotein</keyword>
<keyword evidence="2 7" id="KW-1003">Cell membrane</keyword>
<dbReference type="EMBL" id="MHIA01000015">
    <property type="protein sequence ID" value="OGY42272.1"/>
    <property type="molecule type" value="Genomic_DNA"/>
</dbReference>
<keyword evidence="6 7" id="KW-0472">Membrane</keyword>
<comment type="function">
    <text evidence="7">Catalyzes the transfer of the diacylglyceryl group from phosphatidylglycerol to the sulfhydryl group of the N-terminal cysteine of a prolipoprotein, the first step in the formation of mature lipoproteins.</text>
</comment>
<dbReference type="NCBIfam" id="TIGR00544">
    <property type="entry name" value="lgt"/>
    <property type="match status" value="1"/>
</dbReference>
<evidence type="ECO:0000313" key="9">
    <source>
        <dbReference type="Proteomes" id="UP000176260"/>
    </source>
</evidence>
<comment type="caution">
    <text evidence="8">The sequence shown here is derived from an EMBL/GenBank/DDBJ whole genome shotgun (WGS) entry which is preliminary data.</text>
</comment>
<evidence type="ECO:0000256" key="5">
    <source>
        <dbReference type="ARBA" id="ARBA00022989"/>
    </source>
</evidence>
<feature type="transmembrane region" description="Helical" evidence="7">
    <location>
        <begin position="248"/>
        <end position="269"/>
    </location>
</feature>
<dbReference type="EC" id="2.5.1.145" evidence="7"/>